<name>A0A939E119_9CORY</name>
<gene>
    <name evidence="1" type="ORF">JZY06_02575</name>
</gene>
<dbReference type="Proteomes" id="UP000664332">
    <property type="component" value="Unassembled WGS sequence"/>
</dbReference>
<dbReference type="RefSeq" id="WP_207118217.1">
    <property type="nucleotide sequence ID" value="NZ_JAFLEQ010000003.1"/>
</dbReference>
<accession>A0A939E119</accession>
<keyword evidence="2" id="KW-1185">Reference proteome</keyword>
<dbReference type="EMBL" id="JAFLEQ010000003">
    <property type="protein sequence ID" value="MBN9643517.1"/>
    <property type="molecule type" value="Genomic_DNA"/>
</dbReference>
<evidence type="ECO:0000313" key="1">
    <source>
        <dbReference type="EMBL" id="MBN9643517.1"/>
    </source>
</evidence>
<organism evidence="1 2">
    <name type="scientific">Corynebacterium mendelii</name>
    <dbReference type="NCBI Taxonomy" id="2765362"/>
    <lineage>
        <taxon>Bacteria</taxon>
        <taxon>Bacillati</taxon>
        <taxon>Actinomycetota</taxon>
        <taxon>Actinomycetes</taxon>
        <taxon>Mycobacteriales</taxon>
        <taxon>Corynebacteriaceae</taxon>
        <taxon>Corynebacterium</taxon>
    </lineage>
</organism>
<evidence type="ECO:0008006" key="3">
    <source>
        <dbReference type="Google" id="ProtNLM"/>
    </source>
</evidence>
<sequence>MAYDAPGYTARCRLTPPCRDWAGAAASAVVRLTYGHRYATGFLTNLERIRLAIETGTLPDAVAQPAPLVIFARHSLPAAAGRTIRVTAGTGRFTIAAAVAIPHTDIAVGILGDDPVTGVVLPALGMGGRFLGSEAINLGFGGTADHSPDTLTPQVGRARMIAHLPFAVSRDTGIRIRHAGVVASPSTMRNGDSGGPVIIRNQVVGVQSMLLNLGRLQLSSISLIGPHLVPIIRAAVHLTGTHAAA</sequence>
<reference evidence="1" key="1">
    <citation type="submission" date="2021-03" db="EMBL/GenBank/DDBJ databases">
        <authorList>
            <person name="Sun Q."/>
        </authorList>
    </citation>
    <scope>NUCLEOTIDE SEQUENCE</scope>
    <source>
        <strain evidence="1">CCM 8862</strain>
    </source>
</reference>
<dbReference type="AlphaFoldDB" id="A0A939E119"/>
<evidence type="ECO:0000313" key="2">
    <source>
        <dbReference type="Proteomes" id="UP000664332"/>
    </source>
</evidence>
<comment type="caution">
    <text evidence="1">The sequence shown here is derived from an EMBL/GenBank/DDBJ whole genome shotgun (WGS) entry which is preliminary data.</text>
</comment>
<proteinExistence type="predicted"/>
<protein>
    <recommendedName>
        <fullName evidence="3">Serine protease</fullName>
    </recommendedName>
</protein>
<dbReference type="SUPFAM" id="SSF50494">
    <property type="entry name" value="Trypsin-like serine proteases"/>
    <property type="match status" value="1"/>
</dbReference>
<dbReference type="InterPro" id="IPR009003">
    <property type="entry name" value="Peptidase_S1_PA"/>
</dbReference>